<evidence type="ECO:0000313" key="3">
    <source>
        <dbReference type="Proteomes" id="UP000054826"/>
    </source>
</evidence>
<gene>
    <name evidence="2" type="ORF">T4C_860</name>
</gene>
<dbReference type="Proteomes" id="UP000054826">
    <property type="component" value="Unassembled WGS sequence"/>
</dbReference>
<comment type="caution">
    <text evidence="2">The sequence shown here is derived from an EMBL/GenBank/DDBJ whole genome shotgun (WGS) entry which is preliminary data.</text>
</comment>
<feature type="non-terminal residue" evidence="2">
    <location>
        <position position="31"/>
    </location>
</feature>
<name>A0A0V1G9M6_TRIPS</name>
<dbReference type="EMBL" id="JYDV01004982">
    <property type="protein sequence ID" value="KRY94944.1"/>
    <property type="molecule type" value="Genomic_DNA"/>
</dbReference>
<evidence type="ECO:0000313" key="2">
    <source>
        <dbReference type="EMBL" id="KRY94944.1"/>
    </source>
</evidence>
<dbReference type="AlphaFoldDB" id="A0A0V1G9M6"/>
<reference evidence="2 3" key="1">
    <citation type="submission" date="2015-01" db="EMBL/GenBank/DDBJ databases">
        <title>Evolution of Trichinella species and genotypes.</title>
        <authorList>
            <person name="Korhonen P.K."/>
            <person name="Edoardo P."/>
            <person name="Giuseppe L.R."/>
            <person name="Gasser R.B."/>
        </authorList>
    </citation>
    <scope>NUCLEOTIDE SEQUENCE [LARGE SCALE GENOMIC DNA]</scope>
    <source>
        <strain evidence="2">ISS176</strain>
    </source>
</reference>
<protein>
    <submittedName>
        <fullName evidence="2">Uncharacterized protein</fullName>
    </submittedName>
</protein>
<organism evidence="2 3">
    <name type="scientific">Trichinella pseudospiralis</name>
    <name type="common">Parasitic roundworm</name>
    <dbReference type="NCBI Taxonomy" id="6337"/>
    <lineage>
        <taxon>Eukaryota</taxon>
        <taxon>Metazoa</taxon>
        <taxon>Ecdysozoa</taxon>
        <taxon>Nematoda</taxon>
        <taxon>Enoplea</taxon>
        <taxon>Dorylaimia</taxon>
        <taxon>Trichinellida</taxon>
        <taxon>Trichinellidae</taxon>
        <taxon>Trichinella</taxon>
    </lineage>
</organism>
<proteinExistence type="predicted"/>
<accession>A0A0V1G9M6</accession>
<feature type="region of interest" description="Disordered" evidence="1">
    <location>
        <begin position="1"/>
        <end position="31"/>
    </location>
</feature>
<evidence type="ECO:0000256" key="1">
    <source>
        <dbReference type="SAM" id="MobiDB-lite"/>
    </source>
</evidence>
<sequence>MNSKNVSQRYHSPLSQINKGTVTDNNAPLTI</sequence>